<dbReference type="InterPro" id="IPR017452">
    <property type="entry name" value="GPCR_Rhodpsn_7TM"/>
</dbReference>
<feature type="domain" description="G-protein coupled receptors family 1 profile" evidence="6">
    <location>
        <begin position="38"/>
        <end position="294"/>
    </location>
</feature>
<reference evidence="7" key="1">
    <citation type="submission" date="2022-11" db="EMBL/GenBank/DDBJ databases">
        <authorList>
            <person name="Kikuchi T."/>
        </authorList>
    </citation>
    <scope>NUCLEOTIDE SEQUENCE</scope>
    <source>
        <strain evidence="7">PS1010</strain>
    </source>
</reference>
<feature type="transmembrane region" description="Helical" evidence="5">
    <location>
        <begin position="103"/>
        <end position="123"/>
    </location>
</feature>
<gene>
    <name evidence="7" type="ORF">CAMP_LOCUS10915</name>
</gene>
<keyword evidence="3 5" id="KW-1133">Transmembrane helix</keyword>
<evidence type="ECO:0000313" key="7">
    <source>
        <dbReference type="EMBL" id="CAI5448278.1"/>
    </source>
</evidence>
<evidence type="ECO:0000259" key="6">
    <source>
        <dbReference type="PROSITE" id="PS50262"/>
    </source>
</evidence>
<keyword evidence="2 5" id="KW-0812">Transmembrane</keyword>
<evidence type="ECO:0000256" key="2">
    <source>
        <dbReference type="ARBA" id="ARBA00022692"/>
    </source>
</evidence>
<dbReference type="PANTHER" id="PTHR31748:SF0">
    <property type="entry name" value="G-PROTEIN COUPLED RECEPTORS FAMILY 1 PROFILE DOMAIN-CONTAINING PROTEIN-RELATED"/>
    <property type="match status" value="1"/>
</dbReference>
<protein>
    <recommendedName>
        <fullName evidence="6">G-protein coupled receptors family 1 profile domain-containing protein</fullName>
    </recommendedName>
</protein>
<feature type="transmembrane region" description="Helical" evidence="5">
    <location>
        <begin position="27"/>
        <end position="47"/>
    </location>
</feature>
<evidence type="ECO:0000313" key="8">
    <source>
        <dbReference type="Proteomes" id="UP001152747"/>
    </source>
</evidence>
<name>A0A9P1IMB2_9PELO</name>
<dbReference type="GO" id="GO:0016020">
    <property type="term" value="C:membrane"/>
    <property type="evidence" value="ECO:0007669"/>
    <property type="project" value="UniProtKB-SubCell"/>
</dbReference>
<dbReference type="Proteomes" id="UP001152747">
    <property type="component" value="Unassembled WGS sequence"/>
</dbReference>
<evidence type="ECO:0000256" key="1">
    <source>
        <dbReference type="ARBA" id="ARBA00004370"/>
    </source>
</evidence>
<feature type="transmembrane region" description="Helical" evidence="5">
    <location>
        <begin position="188"/>
        <end position="215"/>
    </location>
</feature>
<dbReference type="AlphaFoldDB" id="A0A9P1IMB2"/>
<dbReference type="SUPFAM" id="SSF81321">
    <property type="entry name" value="Family A G protein-coupled receptor-like"/>
    <property type="match status" value="1"/>
</dbReference>
<evidence type="ECO:0000256" key="5">
    <source>
        <dbReference type="SAM" id="Phobius"/>
    </source>
</evidence>
<proteinExistence type="predicted"/>
<accession>A0A9P1IMB2</accession>
<evidence type="ECO:0000256" key="3">
    <source>
        <dbReference type="ARBA" id="ARBA00022989"/>
    </source>
</evidence>
<comment type="subcellular location">
    <subcellularLocation>
        <location evidence="1">Membrane</location>
    </subcellularLocation>
</comment>
<keyword evidence="4 5" id="KW-0472">Membrane</keyword>
<feature type="transmembrane region" description="Helical" evidence="5">
    <location>
        <begin position="242"/>
        <end position="265"/>
    </location>
</feature>
<dbReference type="PANTHER" id="PTHR31748">
    <property type="entry name" value="SERPENTINE RECEPTOR, CLASS V"/>
    <property type="match status" value="1"/>
</dbReference>
<dbReference type="OrthoDB" id="5798218at2759"/>
<dbReference type="CDD" id="cd00637">
    <property type="entry name" value="7tm_classA_rhodopsin-like"/>
    <property type="match status" value="1"/>
</dbReference>
<keyword evidence="8" id="KW-1185">Reference proteome</keyword>
<sequence>MELLATIAPSTSPINENMFSIVETTQICIWCFTVPFYVFITIFMVDAQRKRASELTTPFFKLCISTAVIDLLILFTNYFGVMFPKRGYFTNIYIFLDDIYSHTYLYIAWSTGICQAMSVSVLATNRLSAMIFPNKYQKMWRRLWLPILIQFLPGCLMGVLTFFNETQLFLNSKGGIVPKFLNTKMTNVYFLIGAGFLFLNCVYLIFAYMYLFYILRKRNNLQISKKVSTNQKDLVKRRERKLFIMSSIIVGVQLTVLIFFAMKLFSWFNLTIDEFYLFYNALSDLFASINPYLLWIFSDSLRKYIYKRLGIFRGKISATTTNITVSKAS</sequence>
<comment type="caution">
    <text evidence="7">The sequence shown here is derived from an EMBL/GenBank/DDBJ whole genome shotgun (WGS) entry which is preliminary data.</text>
</comment>
<organism evidence="7 8">
    <name type="scientific">Caenorhabditis angaria</name>
    <dbReference type="NCBI Taxonomy" id="860376"/>
    <lineage>
        <taxon>Eukaryota</taxon>
        <taxon>Metazoa</taxon>
        <taxon>Ecdysozoa</taxon>
        <taxon>Nematoda</taxon>
        <taxon>Chromadorea</taxon>
        <taxon>Rhabditida</taxon>
        <taxon>Rhabditina</taxon>
        <taxon>Rhabditomorpha</taxon>
        <taxon>Rhabditoidea</taxon>
        <taxon>Rhabditidae</taxon>
        <taxon>Peloderinae</taxon>
        <taxon>Caenorhabditis</taxon>
    </lineage>
</organism>
<dbReference type="EMBL" id="CANHGI010000004">
    <property type="protein sequence ID" value="CAI5448278.1"/>
    <property type="molecule type" value="Genomic_DNA"/>
</dbReference>
<feature type="transmembrane region" description="Helical" evidence="5">
    <location>
        <begin position="59"/>
        <end position="83"/>
    </location>
</feature>
<feature type="transmembrane region" description="Helical" evidence="5">
    <location>
        <begin position="143"/>
        <end position="163"/>
    </location>
</feature>
<evidence type="ECO:0000256" key="4">
    <source>
        <dbReference type="ARBA" id="ARBA00023136"/>
    </source>
</evidence>
<dbReference type="InterPro" id="IPR019426">
    <property type="entry name" value="7TM_GPCR_serpentine_rcpt_Srv"/>
</dbReference>
<feature type="transmembrane region" description="Helical" evidence="5">
    <location>
        <begin position="277"/>
        <end position="298"/>
    </location>
</feature>
<dbReference type="Pfam" id="PF10323">
    <property type="entry name" value="7TM_GPCR_Srv"/>
    <property type="match status" value="1"/>
</dbReference>
<dbReference type="Gene3D" id="1.20.1070.10">
    <property type="entry name" value="Rhodopsin 7-helix transmembrane proteins"/>
    <property type="match status" value="1"/>
</dbReference>
<dbReference type="PROSITE" id="PS50262">
    <property type="entry name" value="G_PROTEIN_RECEP_F1_2"/>
    <property type="match status" value="1"/>
</dbReference>